<dbReference type="EMBL" id="JAGGKP010000001">
    <property type="protein sequence ID" value="MBP1936497.1"/>
    <property type="molecule type" value="Genomic_DNA"/>
</dbReference>
<comment type="caution">
    <text evidence="1">The sequence shown here is derived from an EMBL/GenBank/DDBJ whole genome shotgun (WGS) entry which is preliminary data.</text>
</comment>
<sequence>MNKLSKDKYLKARDFLIRNAIQMKGLVKR</sequence>
<organism evidence="1 2">
    <name type="scientific">Paenibacillus sediminis</name>
    <dbReference type="NCBI Taxonomy" id="664909"/>
    <lineage>
        <taxon>Bacteria</taxon>
        <taxon>Bacillati</taxon>
        <taxon>Bacillota</taxon>
        <taxon>Bacilli</taxon>
        <taxon>Bacillales</taxon>
        <taxon>Paenibacillaceae</taxon>
        <taxon>Paenibacillus</taxon>
    </lineage>
</organism>
<evidence type="ECO:0000313" key="2">
    <source>
        <dbReference type="Proteomes" id="UP001519273"/>
    </source>
</evidence>
<accession>A0ABS4H1U1</accession>
<reference evidence="1 2" key="1">
    <citation type="submission" date="2021-03" db="EMBL/GenBank/DDBJ databases">
        <title>Genomic Encyclopedia of Type Strains, Phase IV (KMG-IV): sequencing the most valuable type-strain genomes for metagenomic binning, comparative biology and taxonomic classification.</title>
        <authorList>
            <person name="Goeker M."/>
        </authorList>
    </citation>
    <scope>NUCLEOTIDE SEQUENCE [LARGE SCALE GENOMIC DNA]</scope>
    <source>
        <strain evidence="1 2">DSM 23491</strain>
    </source>
</reference>
<proteinExistence type="predicted"/>
<name>A0ABS4H1U1_9BACL</name>
<evidence type="ECO:0000313" key="1">
    <source>
        <dbReference type="EMBL" id="MBP1936497.1"/>
    </source>
</evidence>
<keyword evidence="2" id="KW-1185">Reference proteome</keyword>
<gene>
    <name evidence="1" type="ORF">J2Z20_001358</name>
</gene>
<protein>
    <submittedName>
        <fullName evidence="1">Uncharacterized protein</fullName>
    </submittedName>
</protein>
<dbReference type="Proteomes" id="UP001519273">
    <property type="component" value="Unassembled WGS sequence"/>
</dbReference>